<dbReference type="AlphaFoldDB" id="A0A2N9HZE2"/>
<sequence length="175" mass="19829">MGKTKETLNPNPKLSQNNSNVRALWTPQQIKIFCEACVDEEYPRIKYKHKWDTLKKDWITWNKLKGSETGLGWDVAKGTIAATDEWWDRKLMHGPLLQGVLPVDFETPTEGNEEVETHDFTQPPNSTQTTQDKGKKNSASSLEPGSSICDVMERVCTLDGVEKGSNLYLMVARIF</sequence>
<dbReference type="EMBL" id="OIVN01004779">
    <property type="protein sequence ID" value="SPD19217.1"/>
    <property type="molecule type" value="Genomic_DNA"/>
</dbReference>
<feature type="compositionally biased region" description="Polar residues" evidence="1">
    <location>
        <begin position="7"/>
        <end position="20"/>
    </location>
</feature>
<accession>A0A2N9HZE2</accession>
<feature type="compositionally biased region" description="Polar residues" evidence="1">
    <location>
        <begin position="120"/>
        <end position="144"/>
    </location>
</feature>
<evidence type="ECO:0000256" key="1">
    <source>
        <dbReference type="SAM" id="MobiDB-lite"/>
    </source>
</evidence>
<gene>
    <name evidence="3" type="ORF">FSB_LOCUS47099</name>
</gene>
<evidence type="ECO:0000313" key="3">
    <source>
        <dbReference type="EMBL" id="SPD19217.1"/>
    </source>
</evidence>
<protein>
    <recommendedName>
        <fullName evidence="2">Myb/SANT-like domain-containing protein</fullName>
    </recommendedName>
</protein>
<dbReference type="Pfam" id="PF12776">
    <property type="entry name" value="Myb_DNA-bind_3"/>
    <property type="match status" value="1"/>
</dbReference>
<evidence type="ECO:0000259" key="2">
    <source>
        <dbReference type="Pfam" id="PF12776"/>
    </source>
</evidence>
<organism evidence="3">
    <name type="scientific">Fagus sylvatica</name>
    <name type="common">Beechnut</name>
    <dbReference type="NCBI Taxonomy" id="28930"/>
    <lineage>
        <taxon>Eukaryota</taxon>
        <taxon>Viridiplantae</taxon>
        <taxon>Streptophyta</taxon>
        <taxon>Embryophyta</taxon>
        <taxon>Tracheophyta</taxon>
        <taxon>Spermatophyta</taxon>
        <taxon>Magnoliopsida</taxon>
        <taxon>eudicotyledons</taxon>
        <taxon>Gunneridae</taxon>
        <taxon>Pentapetalae</taxon>
        <taxon>rosids</taxon>
        <taxon>fabids</taxon>
        <taxon>Fagales</taxon>
        <taxon>Fagaceae</taxon>
        <taxon>Fagus</taxon>
    </lineage>
</organism>
<feature type="region of interest" description="Disordered" evidence="1">
    <location>
        <begin position="1"/>
        <end position="20"/>
    </location>
</feature>
<reference evidence="3" key="1">
    <citation type="submission" date="2018-02" db="EMBL/GenBank/DDBJ databases">
        <authorList>
            <person name="Cohen D.B."/>
            <person name="Kent A.D."/>
        </authorList>
    </citation>
    <scope>NUCLEOTIDE SEQUENCE</scope>
</reference>
<feature type="domain" description="Myb/SANT-like" evidence="2">
    <location>
        <begin position="32"/>
        <end position="89"/>
    </location>
</feature>
<dbReference type="InterPro" id="IPR024752">
    <property type="entry name" value="Myb/SANT-like_dom"/>
</dbReference>
<proteinExistence type="predicted"/>
<dbReference type="PANTHER" id="PTHR31704:SF37">
    <property type="entry name" value="HEAT SHOCK PROTEIN"/>
    <property type="match status" value="1"/>
</dbReference>
<feature type="region of interest" description="Disordered" evidence="1">
    <location>
        <begin position="106"/>
        <end position="144"/>
    </location>
</feature>
<dbReference type="PANTHER" id="PTHR31704">
    <property type="entry name" value="MYB/SANT-LIKE DNA-BINDING DOMAIN PROTEIN-RELATED"/>
    <property type="match status" value="1"/>
</dbReference>
<name>A0A2N9HZE2_FAGSY</name>